<keyword evidence="3" id="KW-1185">Reference proteome</keyword>
<sequence length="136" mass="15127">MYILNILCIYCRLRELANHLEHGSIPNSVLQKTLQYAAYVLDTVSMDETRKRPVPVAVGRKPGPLLRAPSEPSANALQRKPMPIPMGAKPVEIESTVANTTLTAPPVNRALNRSKQWTPNTATNTAATTRLMRYEF</sequence>
<evidence type="ECO:0000313" key="3">
    <source>
        <dbReference type="Proteomes" id="UP000728032"/>
    </source>
</evidence>
<organism evidence="2">
    <name type="scientific">Oppiella nova</name>
    <dbReference type="NCBI Taxonomy" id="334625"/>
    <lineage>
        <taxon>Eukaryota</taxon>
        <taxon>Metazoa</taxon>
        <taxon>Ecdysozoa</taxon>
        <taxon>Arthropoda</taxon>
        <taxon>Chelicerata</taxon>
        <taxon>Arachnida</taxon>
        <taxon>Acari</taxon>
        <taxon>Acariformes</taxon>
        <taxon>Sarcoptiformes</taxon>
        <taxon>Oribatida</taxon>
        <taxon>Brachypylina</taxon>
        <taxon>Oppioidea</taxon>
        <taxon>Oppiidae</taxon>
        <taxon>Oppiella</taxon>
    </lineage>
</organism>
<proteinExistence type="predicted"/>
<reference evidence="2" key="1">
    <citation type="submission" date="2020-11" db="EMBL/GenBank/DDBJ databases">
        <authorList>
            <person name="Tran Van P."/>
        </authorList>
    </citation>
    <scope>NUCLEOTIDE SEQUENCE</scope>
</reference>
<gene>
    <name evidence="2" type="ORF">ONB1V03_LOCUS18035</name>
</gene>
<dbReference type="EMBL" id="CAJPVJ010023795">
    <property type="protein sequence ID" value="CAG2178610.1"/>
    <property type="molecule type" value="Genomic_DNA"/>
</dbReference>
<evidence type="ECO:0000256" key="1">
    <source>
        <dbReference type="SAM" id="MobiDB-lite"/>
    </source>
</evidence>
<dbReference type="Proteomes" id="UP000728032">
    <property type="component" value="Unassembled WGS sequence"/>
</dbReference>
<protein>
    <submittedName>
        <fullName evidence="2">Uncharacterized protein</fullName>
    </submittedName>
</protein>
<name>A0A7R9MKI2_9ACAR</name>
<dbReference type="EMBL" id="OC938620">
    <property type="protein sequence ID" value="CAD7661474.1"/>
    <property type="molecule type" value="Genomic_DNA"/>
</dbReference>
<feature type="region of interest" description="Disordered" evidence="1">
    <location>
        <begin position="55"/>
        <end position="82"/>
    </location>
</feature>
<evidence type="ECO:0000313" key="2">
    <source>
        <dbReference type="EMBL" id="CAD7661474.1"/>
    </source>
</evidence>
<dbReference type="OrthoDB" id="6436405at2759"/>
<dbReference type="AlphaFoldDB" id="A0A7R9MKI2"/>
<accession>A0A7R9MKI2</accession>